<dbReference type="InterPro" id="IPR005130">
    <property type="entry name" value="Ser_deHydtase-like_asu"/>
</dbReference>
<accession>A0A812J506</accession>
<gene>
    <name evidence="12" type="primary">sdaA</name>
    <name evidence="12" type="ORF">SNAT2548_LOCUS5846</name>
</gene>
<feature type="compositionally biased region" description="Basic and acidic residues" evidence="9">
    <location>
        <begin position="32"/>
        <end position="46"/>
    </location>
</feature>
<feature type="region of interest" description="Disordered" evidence="9">
    <location>
        <begin position="885"/>
        <end position="922"/>
    </location>
</feature>
<organism evidence="12 13">
    <name type="scientific">Symbiodinium natans</name>
    <dbReference type="NCBI Taxonomy" id="878477"/>
    <lineage>
        <taxon>Eukaryota</taxon>
        <taxon>Sar</taxon>
        <taxon>Alveolata</taxon>
        <taxon>Dinophyceae</taxon>
        <taxon>Suessiales</taxon>
        <taxon>Symbiodiniaceae</taxon>
        <taxon>Symbiodinium</taxon>
    </lineage>
</organism>
<dbReference type="FunFam" id="3.30.1330.90:FF:000001">
    <property type="entry name" value="L-serine ammonia-lyase 1"/>
    <property type="match status" value="1"/>
</dbReference>
<feature type="compositionally biased region" description="Polar residues" evidence="9">
    <location>
        <begin position="72"/>
        <end position="81"/>
    </location>
</feature>
<dbReference type="PANTHER" id="PTHR30182:SF1">
    <property type="entry name" value="L-SERINE DEHYDRATASE 1"/>
    <property type="match status" value="1"/>
</dbReference>
<dbReference type="InterPro" id="IPR004644">
    <property type="entry name" value="Fe-S_L-Ser_mono"/>
</dbReference>
<evidence type="ECO:0000256" key="8">
    <source>
        <dbReference type="ARBA" id="ARBA00023239"/>
    </source>
</evidence>
<dbReference type="InterPro" id="IPR051318">
    <property type="entry name" value="Fe-S_L-Ser"/>
</dbReference>
<comment type="caution">
    <text evidence="12">The sequence shown here is derived from an EMBL/GenBank/DDBJ whole genome shotgun (WGS) entry which is preliminary data.</text>
</comment>
<evidence type="ECO:0000256" key="4">
    <source>
        <dbReference type="ARBA" id="ARBA00022485"/>
    </source>
</evidence>
<feature type="compositionally biased region" description="Polar residues" evidence="9">
    <location>
        <begin position="54"/>
        <end position="64"/>
    </location>
</feature>
<evidence type="ECO:0000256" key="9">
    <source>
        <dbReference type="SAM" id="MobiDB-lite"/>
    </source>
</evidence>
<dbReference type="GO" id="GO:0003941">
    <property type="term" value="F:L-serine ammonia-lyase activity"/>
    <property type="evidence" value="ECO:0007669"/>
    <property type="project" value="InterPro"/>
</dbReference>
<keyword evidence="5" id="KW-0479">Metal-binding</keyword>
<feature type="domain" description="Serine dehydratase beta chain" evidence="11">
    <location>
        <begin position="1211"/>
        <end position="1367"/>
    </location>
</feature>
<evidence type="ECO:0000256" key="1">
    <source>
        <dbReference type="ARBA" id="ARBA00001966"/>
    </source>
</evidence>
<dbReference type="Proteomes" id="UP000604046">
    <property type="component" value="Unassembled WGS sequence"/>
</dbReference>
<dbReference type="Pfam" id="PF03315">
    <property type="entry name" value="SDH_beta"/>
    <property type="match status" value="1"/>
</dbReference>
<dbReference type="Pfam" id="PF03313">
    <property type="entry name" value="SDH_alpha"/>
    <property type="match status" value="1"/>
</dbReference>
<feature type="domain" description="Serine dehydratase-like alpha subunit" evidence="10">
    <location>
        <begin position="1403"/>
        <end position="1682"/>
    </location>
</feature>
<dbReference type="OrthoDB" id="192663at2759"/>
<reference evidence="12" key="1">
    <citation type="submission" date="2021-02" db="EMBL/GenBank/DDBJ databases">
        <authorList>
            <person name="Dougan E. K."/>
            <person name="Rhodes N."/>
            <person name="Thang M."/>
            <person name="Chan C."/>
        </authorList>
    </citation>
    <scope>NUCLEOTIDE SEQUENCE</scope>
</reference>
<proteinExistence type="predicted"/>
<dbReference type="SUPFAM" id="SSF143548">
    <property type="entry name" value="Serine metabolism enzymes domain"/>
    <property type="match status" value="1"/>
</dbReference>
<dbReference type="GO" id="GO:0046872">
    <property type="term" value="F:metal ion binding"/>
    <property type="evidence" value="ECO:0007669"/>
    <property type="project" value="UniProtKB-KW"/>
</dbReference>
<comment type="cofactor">
    <cofactor evidence="1">
        <name>[4Fe-4S] cluster</name>
        <dbReference type="ChEBI" id="CHEBI:49883"/>
    </cofactor>
</comment>
<feature type="region of interest" description="Disordered" evidence="9">
    <location>
        <begin position="26"/>
        <end position="81"/>
    </location>
</feature>
<evidence type="ECO:0000259" key="11">
    <source>
        <dbReference type="Pfam" id="PF03315"/>
    </source>
</evidence>
<feature type="region of interest" description="Disordered" evidence="9">
    <location>
        <begin position="579"/>
        <end position="611"/>
    </location>
</feature>
<evidence type="ECO:0000259" key="10">
    <source>
        <dbReference type="Pfam" id="PF03313"/>
    </source>
</evidence>
<keyword evidence="3" id="KW-0312">Gluconeogenesis</keyword>
<evidence type="ECO:0000256" key="7">
    <source>
        <dbReference type="ARBA" id="ARBA00023014"/>
    </source>
</evidence>
<keyword evidence="13" id="KW-1185">Reference proteome</keyword>
<comment type="pathway">
    <text evidence="2">Carbohydrate biosynthesis; gluconeogenesis.</text>
</comment>
<evidence type="ECO:0000313" key="12">
    <source>
        <dbReference type="EMBL" id="CAE7199402.1"/>
    </source>
</evidence>
<dbReference type="PANTHER" id="PTHR30182">
    <property type="entry name" value="L-SERINE DEHYDRATASE"/>
    <property type="match status" value="1"/>
</dbReference>
<evidence type="ECO:0000256" key="2">
    <source>
        <dbReference type="ARBA" id="ARBA00004742"/>
    </source>
</evidence>
<name>A0A812J506_9DINO</name>
<evidence type="ECO:0000313" key="13">
    <source>
        <dbReference type="Proteomes" id="UP000604046"/>
    </source>
</evidence>
<dbReference type="GO" id="GO:0051539">
    <property type="term" value="F:4 iron, 4 sulfur cluster binding"/>
    <property type="evidence" value="ECO:0007669"/>
    <property type="project" value="UniProtKB-KW"/>
</dbReference>
<evidence type="ECO:0000256" key="5">
    <source>
        <dbReference type="ARBA" id="ARBA00022723"/>
    </source>
</evidence>
<evidence type="ECO:0000256" key="3">
    <source>
        <dbReference type="ARBA" id="ARBA00022432"/>
    </source>
</evidence>
<sequence>MDKKSKHLVATKLQYAAAKTLYRPAPTFAQSTEEHTKRRPPLEKCRLGVPGDQANANNVASADQTDARDAGNINNPSDWTTTNCNAAKTNSDGTNMLNVLVRAPGGDPIILMVRVAISALMQSLAVDDLDLSVLLEWQAMQPTPHGRLKYSRLCVTPSFLLSRLTGASLQLAPWVRARFTLVRSVFKEIQLDDCVWRQSFRFKPCLVSVAGRYDRCNLTKAPNPDGSESRVVVDWYYGEVVNGMVPRHFEMSKITKDESASPNVLEILLRGEIMKPGSTWKFSARVAYAVHMENEGSYVPFTLHVGDLQPPVASLVGPHRANNDDCSFALDASNSMAREIMYTPERLGRRLQANQTPPEPLMGLQYSWRVRQLALGIDDALTYTVPNVALALIDLEAFTGSQLLVPQAILPEGLFVFTVEVYDSLYPSLVSSASATVLVDKKAARNRHNRIAIGQHRPAVAKLSWTKQLPDFGMVRCSILLLLALVAAGDLSEAGTDVVSGSLDGTALDLDGKAADATDSALDVNSQTLDNIEPMAGEDDKTLDGTLPTLDADGKTLDDGTASTLGVDSETLDGIEPAVDADGETLDATPTLDEDDKTLDGTLPTLDAGGKTLDDGTAATLGESLAGIEPAADVDGETLDDIQPTLDVDDKTLDGTDPTVEVTGGISDDLDASDPLVDLDDDMLDGVDPSLVATDSLLDSADPILGVSGNGLEWADQFAAYGNLTTTQAPAYDCNTDLYHWSEPHRKWCCKHEKRGCPDIPFDCSSGYMDWKLGWSDEKKAYCCMEKQIGCYDCDAEVEHWEYAWSQGKRDFCCMEENKGCYVCSNPNPNWLNEWSHAKQEWCCQTAGTGCKNNVTVTTTSSAAAPAPMATTVSSLASSSGATSATSSGATSSGATSSGAPSSGATSSGATSSGATSATAAGTTTADPRYVAPVFAILTTAAPGQTLPAMVVTPLDENNNALFARMSLLLTSVPAYLPRFGLAAFLVSAFLALVSGMALWRRYRAHGETVRGTMAMPDLEMGLECADSPIIMRCTGNFQAGGLWRVRGSHNGHGGHSRTDDVGALVSALSLDIGVSQYFEYAHLLDCGAFHFPTPFDGHEGALQTCQSKDCLVQSSGPWHIFNGRVLRHAEMCRAYINVLARLKEVKGLLSEAVLIAHIGRLDDETWAHNSQFSEIRSPAVVDTIVVVYDTPSFVQGAQRSQPLVDPIRTSVFELLKIGIGPSSSHTVGPMLACRNFAKRLVKQRLLSEVASLTVELRGSLALTGIGHGTNKACVLGLHGVAPAEVDPATIEPFLAEVKERGKLLVGFRGEFKEVSFVEEDDILLVAEELPLHPNAMICRALANDFSCLLETRYYSTGGGFILSEEEMLAADGGSPGDDGVPSPELPLPFQSMAELLEICRVHQLDIATVVRTNEEARRSPAQVVEGLQELWAVMEQCIERGLEMRKANEALPGPLQLRRRAPSLYQAAVEDAAKTTRAPANMVVMDELRWLNCYALAVMEENATMGRLVTAPTNGAAGVVPAVLAYYMRHLRPTQPLEARQDPATYLLTAATIGILAKERACISGAAGGCQAEVGTATAMAAAGLCAVLGGRPEQVEAAATVALEHSLGMTCDPVLGLVQAPCIERNSMGATKAVNAVALVLASAASPSPWLSLDGVLRVMKETGAAMDRRYRETALGGLAADYERSLGATPDLQEKVKVTMGFSRIQKGTRKQLRRQVTYQDLEQDLITRRICSQSRSKC</sequence>
<dbReference type="InterPro" id="IPR029009">
    <property type="entry name" value="ASB_dom_sf"/>
</dbReference>
<keyword evidence="7" id="KW-0411">Iron-sulfur</keyword>
<keyword evidence="4" id="KW-0004">4Fe-4S</keyword>
<protein>
    <submittedName>
        <fullName evidence="12">SdaA protein</fullName>
    </submittedName>
</protein>
<dbReference type="EMBL" id="CAJNDS010000380">
    <property type="protein sequence ID" value="CAE7199402.1"/>
    <property type="molecule type" value="Genomic_DNA"/>
</dbReference>
<evidence type="ECO:0000256" key="6">
    <source>
        <dbReference type="ARBA" id="ARBA00023004"/>
    </source>
</evidence>
<dbReference type="GO" id="GO:0006094">
    <property type="term" value="P:gluconeogenesis"/>
    <property type="evidence" value="ECO:0007669"/>
    <property type="project" value="UniProtKB-KW"/>
</dbReference>
<dbReference type="Gene3D" id="3.30.1330.90">
    <property type="entry name" value="D-3-phosphoglycerate dehydrogenase, domain 3"/>
    <property type="match status" value="1"/>
</dbReference>
<keyword evidence="6" id="KW-0408">Iron</keyword>
<keyword evidence="8" id="KW-0456">Lyase</keyword>
<dbReference type="NCBIfam" id="TIGR00720">
    <property type="entry name" value="sda_mono"/>
    <property type="match status" value="1"/>
</dbReference>
<dbReference type="InterPro" id="IPR005131">
    <property type="entry name" value="Ser_deHydtase_bsu"/>
</dbReference>